<dbReference type="EMBL" id="JBBPBN010000018">
    <property type="protein sequence ID" value="KAK9018858.1"/>
    <property type="molecule type" value="Genomic_DNA"/>
</dbReference>
<dbReference type="Proteomes" id="UP001396334">
    <property type="component" value="Unassembled WGS sequence"/>
</dbReference>
<gene>
    <name evidence="1" type="ORF">V6N11_033904</name>
</gene>
<evidence type="ECO:0000313" key="2">
    <source>
        <dbReference type="Proteomes" id="UP001396334"/>
    </source>
</evidence>
<protein>
    <submittedName>
        <fullName evidence="1">Uncharacterized protein</fullName>
    </submittedName>
</protein>
<comment type="caution">
    <text evidence="1">The sequence shown here is derived from an EMBL/GenBank/DDBJ whole genome shotgun (WGS) entry which is preliminary data.</text>
</comment>
<accession>A0ABR2S0U8</accession>
<evidence type="ECO:0000313" key="1">
    <source>
        <dbReference type="EMBL" id="KAK9018858.1"/>
    </source>
</evidence>
<organism evidence="1 2">
    <name type="scientific">Hibiscus sabdariffa</name>
    <name type="common">roselle</name>
    <dbReference type="NCBI Taxonomy" id="183260"/>
    <lineage>
        <taxon>Eukaryota</taxon>
        <taxon>Viridiplantae</taxon>
        <taxon>Streptophyta</taxon>
        <taxon>Embryophyta</taxon>
        <taxon>Tracheophyta</taxon>
        <taxon>Spermatophyta</taxon>
        <taxon>Magnoliopsida</taxon>
        <taxon>eudicotyledons</taxon>
        <taxon>Gunneridae</taxon>
        <taxon>Pentapetalae</taxon>
        <taxon>rosids</taxon>
        <taxon>malvids</taxon>
        <taxon>Malvales</taxon>
        <taxon>Malvaceae</taxon>
        <taxon>Malvoideae</taxon>
        <taxon>Hibiscus</taxon>
    </lineage>
</organism>
<sequence length="103" mass="11008">MYTIECGEPSGKDIDVVVNQIDTAVSDAITRCASDFETIPDGQTDASPQTFVDSGSMLAEPAQTELVVDTMVVDGKLMLPIAADDVDFPTLQVSIQKKREGDV</sequence>
<keyword evidence="2" id="KW-1185">Reference proteome</keyword>
<reference evidence="1 2" key="1">
    <citation type="journal article" date="2024" name="G3 (Bethesda)">
        <title>Genome assembly of Hibiscus sabdariffa L. provides insights into metabolisms of medicinal natural products.</title>
        <authorList>
            <person name="Kim T."/>
        </authorList>
    </citation>
    <scope>NUCLEOTIDE SEQUENCE [LARGE SCALE GENOMIC DNA]</scope>
    <source>
        <strain evidence="1">TK-2024</strain>
        <tissue evidence="1">Old leaves</tissue>
    </source>
</reference>
<name>A0ABR2S0U8_9ROSI</name>
<proteinExistence type="predicted"/>